<evidence type="ECO:0000256" key="1">
    <source>
        <dbReference type="ARBA" id="ARBA00004651"/>
    </source>
</evidence>
<dbReference type="EMBL" id="BAAAHP010000163">
    <property type="protein sequence ID" value="GAA0895630.1"/>
    <property type="molecule type" value="Genomic_DNA"/>
</dbReference>
<feature type="transmembrane region" description="Helical" evidence="7">
    <location>
        <begin position="284"/>
        <end position="306"/>
    </location>
</feature>
<keyword evidence="5 7" id="KW-0472">Membrane</keyword>
<keyword evidence="4 7" id="KW-1133">Transmembrane helix</keyword>
<keyword evidence="2" id="KW-1003">Cell membrane</keyword>
<evidence type="ECO:0000256" key="3">
    <source>
        <dbReference type="ARBA" id="ARBA00022692"/>
    </source>
</evidence>
<evidence type="ECO:0000256" key="2">
    <source>
        <dbReference type="ARBA" id="ARBA00022475"/>
    </source>
</evidence>
<feature type="domain" description="ABC3 transporter permease C-terminal" evidence="8">
    <location>
        <begin position="198"/>
        <end position="313"/>
    </location>
</feature>
<feature type="transmembrane region" description="Helical" evidence="7">
    <location>
        <begin position="240"/>
        <end position="264"/>
    </location>
</feature>
<comment type="subcellular location">
    <subcellularLocation>
        <location evidence="1">Cell membrane</location>
        <topology evidence="1">Multi-pass membrane protein</topology>
    </subcellularLocation>
</comment>
<dbReference type="PANTHER" id="PTHR30572">
    <property type="entry name" value="MEMBRANE COMPONENT OF TRANSPORTER-RELATED"/>
    <property type="match status" value="1"/>
</dbReference>
<dbReference type="InterPro" id="IPR050250">
    <property type="entry name" value="Macrolide_Exporter_MacB"/>
</dbReference>
<proteinExistence type="inferred from homology"/>
<protein>
    <recommendedName>
        <fullName evidence="8">ABC3 transporter permease C-terminal domain-containing protein</fullName>
    </recommendedName>
</protein>
<keyword evidence="3 7" id="KW-0812">Transmembrane</keyword>
<feature type="transmembrane region" description="Helical" evidence="7">
    <location>
        <begin position="78"/>
        <end position="100"/>
    </location>
</feature>
<comment type="caution">
    <text evidence="9">The sequence shown here is derived from an EMBL/GenBank/DDBJ whole genome shotgun (WGS) entry which is preliminary data.</text>
</comment>
<sequence>MNSATGTSSDGSPLESMLAVAVSGMAAFAAVIAAGPLLVRAIGATVGRLVALVAGGPGRLATANAAQVPRRTAATISVLSLGVGLTSALLVALATVQAGAEQQIDAQFPAEVVVGATDPSSAEAFAEQLSADDRLVVRVEGDNLLVDPAPGADVAAVRAAVEQAAAESEDLLTVGVAGEARAEMENELSIASLIGLGLVGMTLLVAVVGVGVTLMLSVTERVRETGLLRAVGLSRPGVRMMVALEAGVSGTGAAVLGVVIGAIYGRLAVSALGLDGGPSALPVLQLVGLVAAVVVVAMLAAMIPAVRAGRVPPIRALQEA</sequence>
<evidence type="ECO:0000313" key="9">
    <source>
        <dbReference type="EMBL" id="GAA0895630.1"/>
    </source>
</evidence>
<comment type="similarity">
    <text evidence="6">Belongs to the ABC-4 integral membrane protein family.</text>
</comment>
<dbReference type="Proteomes" id="UP001499967">
    <property type="component" value="Unassembled WGS sequence"/>
</dbReference>
<dbReference type="InterPro" id="IPR003838">
    <property type="entry name" value="ABC3_permease_C"/>
</dbReference>
<accession>A0ABP3YJA7</accession>
<keyword evidence="10" id="KW-1185">Reference proteome</keyword>
<feature type="transmembrane region" description="Helical" evidence="7">
    <location>
        <begin position="190"/>
        <end position="219"/>
    </location>
</feature>
<evidence type="ECO:0000256" key="5">
    <source>
        <dbReference type="ARBA" id="ARBA00023136"/>
    </source>
</evidence>
<gene>
    <name evidence="9" type="ORF">GCM10009559_52020</name>
</gene>
<name>A0ABP3YJA7_9PSEU</name>
<feature type="transmembrane region" description="Helical" evidence="7">
    <location>
        <begin position="17"/>
        <end position="39"/>
    </location>
</feature>
<reference evidence="10" key="1">
    <citation type="journal article" date="2019" name="Int. J. Syst. Evol. Microbiol.">
        <title>The Global Catalogue of Microorganisms (GCM) 10K type strain sequencing project: providing services to taxonomists for standard genome sequencing and annotation.</title>
        <authorList>
            <consortium name="The Broad Institute Genomics Platform"/>
            <consortium name="The Broad Institute Genome Sequencing Center for Infectious Disease"/>
            <person name="Wu L."/>
            <person name="Ma J."/>
        </authorList>
    </citation>
    <scope>NUCLEOTIDE SEQUENCE [LARGE SCALE GENOMIC DNA]</scope>
    <source>
        <strain evidence="10">JCM 11117</strain>
    </source>
</reference>
<evidence type="ECO:0000256" key="4">
    <source>
        <dbReference type="ARBA" id="ARBA00022989"/>
    </source>
</evidence>
<evidence type="ECO:0000256" key="7">
    <source>
        <dbReference type="SAM" id="Phobius"/>
    </source>
</evidence>
<evidence type="ECO:0000313" key="10">
    <source>
        <dbReference type="Proteomes" id="UP001499967"/>
    </source>
</evidence>
<organism evidence="9 10">
    <name type="scientific">Pseudonocardia zijingensis</name>
    <dbReference type="NCBI Taxonomy" id="153376"/>
    <lineage>
        <taxon>Bacteria</taxon>
        <taxon>Bacillati</taxon>
        <taxon>Actinomycetota</taxon>
        <taxon>Actinomycetes</taxon>
        <taxon>Pseudonocardiales</taxon>
        <taxon>Pseudonocardiaceae</taxon>
        <taxon>Pseudonocardia</taxon>
    </lineage>
</organism>
<evidence type="ECO:0000256" key="6">
    <source>
        <dbReference type="ARBA" id="ARBA00038076"/>
    </source>
</evidence>
<dbReference type="Pfam" id="PF02687">
    <property type="entry name" value="FtsX"/>
    <property type="match status" value="1"/>
</dbReference>
<evidence type="ECO:0000259" key="8">
    <source>
        <dbReference type="Pfam" id="PF02687"/>
    </source>
</evidence>
<dbReference type="PANTHER" id="PTHR30572:SF4">
    <property type="entry name" value="ABC TRANSPORTER PERMEASE YTRF"/>
    <property type="match status" value="1"/>
</dbReference>